<dbReference type="InterPro" id="IPR000305">
    <property type="entry name" value="GIY-YIG_endonuc"/>
</dbReference>
<comment type="caution">
    <text evidence="2">The sequence shown here is derived from an EMBL/GenBank/DDBJ whole genome shotgun (WGS) entry which is preliminary data.</text>
</comment>
<dbReference type="PROSITE" id="PS50164">
    <property type="entry name" value="GIY_YIG"/>
    <property type="match status" value="1"/>
</dbReference>
<evidence type="ECO:0000259" key="1">
    <source>
        <dbReference type="PROSITE" id="PS50164"/>
    </source>
</evidence>
<dbReference type="SUPFAM" id="SSF82771">
    <property type="entry name" value="GIY-YIG endonuclease"/>
    <property type="match status" value="1"/>
</dbReference>
<organism evidence="2 3">
    <name type="scientific">Candidatus Jorgensenbacteria bacterium GWC1_48_12</name>
    <dbReference type="NCBI Taxonomy" id="1798469"/>
    <lineage>
        <taxon>Bacteria</taxon>
        <taxon>Candidatus Joergenseniibacteriota</taxon>
    </lineage>
</organism>
<evidence type="ECO:0000313" key="3">
    <source>
        <dbReference type="Proteomes" id="UP000179324"/>
    </source>
</evidence>
<protein>
    <recommendedName>
        <fullName evidence="1">GIY-YIG domain-containing protein</fullName>
    </recommendedName>
</protein>
<dbReference type="Proteomes" id="UP000179324">
    <property type="component" value="Unassembled WGS sequence"/>
</dbReference>
<dbReference type="Pfam" id="PF01541">
    <property type="entry name" value="GIY-YIG"/>
    <property type="match status" value="1"/>
</dbReference>
<gene>
    <name evidence="2" type="ORF">A2127_01615</name>
</gene>
<dbReference type="AlphaFoldDB" id="A0A1F6BRX3"/>
<dbReference type="EMBL" id="MFKI01000008">
    <property type="protein sequence ID" value="OGG39578.1"/>
    <property type="molecule type" value="Genomic_DNA"/>
</dbReference>
<evidence type="ECO:0000313" key="2">
    <source>
        <dbReference type="EMBL" id="OGG39578.1"/>
    </source>
</evidence>
<accession>A0A1F6BRX3</accession>
<sequence length="76" mass="9293">MFYVYIIRNKGTGEIYIGYTDNLERRMKEHKTKNPELIYYEAYKSKIDAQNRERKLKQRGQSIRWLKGRIKYSLEA</sequence>
<dbReference type="InterPro" id="IPR035901">
    <property type="entry name" value="GIY-YIG_endonuc_sf"/>
</dbReference>
<reference evidence="2 3" key="1">
    <citation type="journal article" date="2016" name="Nat. Commun.">
        <title>Thousands of microbial genomes shed light on interconnected biogeochemical processes in an aquifer system.</title>
        <authorList>
            <person name="Anantharaman K."/>
            <person name="Brown C.T."/>
            <person name="Hug L.A."/>
            <person name="Sharon I."/>
            <person name="Castelle C.J."/>
            <person name="Probst A.J."/>
            <person name="Thomas B.C."/>
            <person name="Singh A."/>
            <person name="Wilkins M.J."/>
            <person name="Karaoz U."/>
            <person name="Brodie E.L."/>
            <person name="Williams K.H."/>
            <person name="Hubbard S.S."/>
            <person name="Banfield J.F."/>
        </authorList>
    </citation>
    <scope>NUCLEOTIDE SEQUENCE [LARGE SCALE GENOMIC DNA]</scope>
</reference>
<dbReference type="Gene3D" id="3.40.1440.10">
    <property type="entry name" value="GIY-YIG endonuclease"/>
    <property type="match status" value="1"/>
</dbReference>
<proteinExistence type="predicted"/>
<feature type="domain" description="GIY-YIG" evidence="1">
    <location>
        <begin position="1"/>
        <end position="74"/>
    </location>
</feature>
<name>A0A1F6BRX3_9BACT</name>